<dbReference type="Proteomes" id="UP000641386">
    <property type="component" value="Unassembled WGS sequence"/>
</dbReference>
<proteinExistence type="predicted"/>
<reference evidence="2" key="1">
    <citation type="journal article" date="2014" name="Int. J. Syst. Evol. Microbiol.">
        <title>Complete genome sequence of Corynebacterium casei LMG S-19264T (=DSM 44701T), isolated from a smear-ripened cheese.</title>
        <authorList>
            <consortium name="US DOE Joint Genome Institute (JGI-PGF)"/>
            <person name="Walter F."/>
            <person name="Albersmeier A."/>
            <person name="Kalinowski J."/>
            <person name="Ruckert C."/>
        </authorList>
    </citation>
    <scope>NUCLEOTIDE SEQUENCE</scope>
    <source>
        <strain evidence="2">JCM 3302</strain>
    </source>
</reference>
<accession>A0A919DYG0</accession>
<name>A0A919DYG0_9ACTN</name>
<feature type="compositionally biased region" description="Basic and acidic residues" evidence="1">
    <location>
        <begin position="9"/>
        <end position="26"/>
    </location>
</feature>
<organism evidence="2 3">
    <name type="scientific">Streptomyces spiralis</name>
    <dbReference type="NCBI Taxonomy" id="66376"/>
    <lineage>
        <taxon>Bacteria</taxon>
        <taxon>Bacillati</taxon>
        <taxon>Actinomycetota</taxon>
        <taxon>Actinomycetes</taxon>
        <taxon>Kitasatosporales</taxon>
        <taxon>Streptomycetaceae</taxon>
        <taxon>Streptomyces</taxon>
    </lineage>
</organism>
<evidence type="ECO:0000256" key="1">
    <source>
        <dbReference type="SAM" id="MobiDB-lite"/>
    </source>
</evidence>
<feature type="region of interest" description="Disordered" evidence="1">
    <location>
        <begin position="1"/>
        <end position="37"/>
    </location>
</feature>
<evidence type="ECO:0000313" key="2">
    <source>
        <dbReference type="EMBL" id="GHE98120.1"/>
    </source>
</evidence>
<feature type="region of interest" description="Disordered" evidence="1">
    <location>
        <begin position="82"/>
        <end position="106"/>
    </location>
</feature>
<dbReference type="EMBL" id="BNBC01000037">
    <property type="protein sequence ID" value="GHE98120.1"/>
    <property type="molecule type" value="Genomic_DNA"/>
</dbReference>
<evidence type="ECO:0000313" key="3">
    <source>
        <dbReference type="Proteomes" id="UP000641386"/>
    </source>
</evidence>
<reference evidence="2" key="2">
    <citation type="submission" date="2020-09" db="EMBL/GenBank/DDBJ databases">
        <authorList>
            <person name="Sun Q."/>
            <person name="Ohkuma M."/>
        </authorList>
    </citation>
    <scope>NUCLEOTIDE SEQUENCE</scope>
    <source>
        <strain evidence="2">JCM 3302</strain>
    </source>
</reference>
<keyword evidence="3" id="KW-1185">Reference proteome</keyword>
<dbReference type="AlphaFoldDB" id="A0A919DYG0"/>
<gene>
    <name evidence="2" type="ORF">GCM10014715_62850</name>
</gene>
<protein>
    <submittedName>
        <fullName evidence="2">Uncharacterized protein</fullName>
    </submittedName>
</protein>
<sequence>MMTFFTESDDNRHGESVEPKLVDRSSKCQNASRSHAPAAGLAPAVGDFAYQVGDNRSWKTCDFPPPPMRDWEVLPPRWEFSGRGPVPATGASWASEGPGNGLRRQL</sequence>
<comment type="caution">
    <text evidence="2">The sequence shown here is derived from an EMBL/GenBank/DDBJ whole genome shotgun (WGS) entry which is preliminary data.</text>
</comment>